<dbReference type="Proteomes" id="UP000183469">
    <property type="component" value="Unassembled WGS sequence"/>
</dbReference>
<protein>
    <submittedName>
        <fullName evidence="1">Uncharacterized protein</fullName>
    </submittedName>
</protein>
<accession>A0A1H3X4K7</accession>
<evidence type="ECO:0000313" key="1">
    <source>
        <dbReference type="EMBL" id="SDZ94316.1"/>
    </source>
</evidence>
<dbReference type="AlphaFoldDB" id="A0A1H3X4K7"/>
<name>A0A1H3X4K7_SELRU</name>
<evidence type="ECO:0000313" key="2">
    <source>
        <dbReference type="Proteomes" id="UP000183469"/>
    </source>
</evidence>
<gene>
    <name evidence="1" type="ORF">SAMN05660648_01291</name>
</gene>
<proteinExistence type="predicted"/>
<dbReference type="EMBL" id="FNQG01000005">
    <property type="protein sequence ID" value="SDZ94316.1"/>
    <property type="molecule type" value="Genomic_DNA"/>
</dbReference>
<reference evidence="1 2" key="1">
    <citation type="submission" date="2016-10" db="EMBL/GenBank/DDBJ databases">
        <authorList>
            <person name="de Groot N.N."/>
        </authorList>
    </citation>
    <scope>NUCLEOTIDE SEQUENCE [LARGE SCALE GENOMIC DNA]</scope>
    <source>
        <strain evidence="1 2">DSM 2872</strain>
    </source>
</reference>
<organism evidence="1 2">
    <name type="scientific">Selenomonas ruminantium</name>
    <dbReference type="NCBI Taxonomy" id="971"/>
    <lineage>
        <taxon>Bacteria</taxon>
        <taxon>Bacillati</taxon>
        <taxon>Bacillota</taxon>
        <taxon>Negativicutes</taxon>
        <taxon>Selenomonadales</taxon>
        <taxon>Selenomonadaceae</taxon>
        <taxon>Selenomonas</taxon>
    </lineage>
</organism>
<sequence length="366" mass="38465">MFNMNNIMGELAKNLAPGFKDVISDYMAKDAKTDNVTWLGSLLAKQLPNLAPEGIAQIGQGLIGGVSNFNARMASMEAAAAQGKASAEWLRDYLEDNLPKADMQSSGAYLEQMYNNMAAGNEVAQQAVADPNGMINITEEALAAEAVASGQEWNRITMQPMVADLGQQAELMGLNAIGMPLGNEFMQQAMSMPTGIIPEEYITREPSATMDQGIKLAAAAAIKIFIEKKKLSFISKIIPVHGITDIACWGVEGAKCIGKLAMGKITAAQALEHMKKTSVVALTGFIANGVAPKLLGMIPVVGMPLGIAASALLASMSTEEIQQKLAQGISVVADVATEMADGIAATVKAGVNTVKNSVMQFLGVEA</sequence>